<dbReference type="OrthoDB" id="405996at2759"/>
<keyword evidence="3" id="KW-1185">Reference proteome</keyword>
<evidence type="ECO:0000313" key="2">
    <source>
        <dbReference type="EMBL" id="OTF83929.1"/>
    </source>
</evidence>
<dbReference type="AlphaFoldDB" id="A0A1Y3BSF1"/>
<dbReference type="GO" id="GO:0043812">
    <property type="term" value="F:phosphatidylinositol-4-phosphate phosphatase activity"/>
    <property type="evidence" value="ECO:0007669"/>
    <property type="project" value="TreeGrafter"/>
</dbReference>
<dbReference type="EMBL" id="MUJZ01001577">
    <property type="protein sequence ID" value="OTF83929.1"/>
    <property type="molecule type" value="Genomic_DNA"/>
</dbReference>
<comment type="caution">
    <text evidence="2">The sequence shown here is derived from an EMBL/GenBank/DDBJ whole genome shotgun (WGS) entry which is preliminary data.</text>
</comment>
<dbReference type="InterPro" id="IPR002013">
    <property type="entry name" value="SAC_dom"/>
</dbReference>
<organism evidence="2 3">
    <name type="scientific">Euroglyphus maynei</name>
    <name type="common">Mayne's house dust mite</name>
    <dbReference type="NCBI Taxonomy" id="6958"/>
    <lineage>
        <taxon>Eukaryota</taxon>
        <taxon>Metazoa</taxon>
        <taxon>Ecdysozoa</taxon>
        <taxon>Arthropoda</taxon>
        <taxon>Chelicerata</taxon>
        <taxon>Arachnida</taxon>
        <taxon>Acari</taxon>
        <taxon>Acariformes</taxon>
        <taxon>Sarcoptiformes</taxon>
        <taxon>Astigmata</taxon>
        <taxon>Psoroptidia</taxon>
        <taxon>Analgoidea</taxon>
        <taxon>Pyroglyphidae</taxon>
        <taxon>Pyroglyphinae</taxon>
        <taxon>Euroglyphus</taxon>
    </lineage>
</organism>
<dbReference type="Pfam" id="PF02383">
    <property type="entry name" value="Syja_N"/>
    <property type="match status" value="1"/>
</dbReference>
<evidence type="ECO:0000259" key="1">
    <source>
        <dbReference type="Pfam" id="PF02383"/>
    </source>
</evidence>
<feature type="domain" description="SAC" evidence="1">
    <location>
        <begin position="76"/>
        <end position="269"/>
    </location>
</feature>
<proteinExistence type="predicted"/>
<dbReference type="GO" id="GO:0005769">
    <property type="term" value="C:early endosome"/>
    <property type="evidence" value="ECO:0007669"/>
    <property type="project" value="TreeGrafter"/>
</dbReference>
<evidence type="ECO:0000313" key="3">
    <source>
        <dbReference type="Proteomes" id="UP000194236"/>
    </source>
</evidence>
<dbReference type="GO" id="GO:0046856">
    <property type="term" value="P:phosphatidylinositol dephosphorylation"/>
    <property type="evidence" value="ECO:0007669"/>
    <property type="project" value="TreeGrafter"/>
</dbReference>
<gene>
    <name evidence="2" type="ORF">BLA29_007519</name>
</gene>
<dbReference type="GO" id="GO:0045334">
    <property type="term" value="C:clathrin-coated endocytic vesicle"/>
    <property type="evidence" value="ECO:0007669"/>
    <property type="project" value="TreeGrafter"/>
</dbReference>
<sequence length="283" mass="32270">MKFEVLVSEKYIVLKNGTSTLWWSRSMQTSLDQPNKSNNEMNHCSSETKSFQISPEFKIIDDDSIFEDFTCQGLAYGLIGLFDKDKLILIKQSISIGRLPFGSRDEVFKIQKISIISLNGKKGETSIDLGLDECCHDSCTKPMVITPTNPPCIQASFKDSIIDESSIKFNPALFAQNPQTLISAVSVQRTWNQLKMTASNVKPKVSSMITNANNQQINRMEEKEKLDRRLTEEVYKMFNETNSFYYSLTGDLTNSVQRQQKIRKTFQSNQDPNDIRTNRSLKS</sequence>
<protein>
    <recommendedName>
        <fullName evidence="1">SAC domain-containing protein</fullName>
    </recommendedName>
</protein>
<reference evidence="2 3" key="1">
    <citation type="submission" date="2017-03" db="EMBL/GenBank/DDBJ databases">
        <title>Genome Survey of Euroglyphus maynei.</title>
        <authorList>
            <person name="Arlian L.G."/>
            <person name="Morgan M.S."/>
            <person name="Rider S.D."/>
        </authorList>
    </citation>
    <scope>NUCLEOTIDE SEQUENCE [LARGE SCALE GENOMIC DNA]</scope>
    <source>
        <strain evidence="2">Arlian Lab</strain>
        <tissue evidence="2">Whole body</tissue>
    </source>
</reference>
<accession>A0A1Y3BSF1</accession>
<dbReference type="PANTHER" id="PTHR45662">
    <property type="entry name" value="PHOSPHATIDYLINOSITIDE PHOSPHATASE SAC1"/>
    <property type="match status" value="1"/>
</dbReference>
<dbReference type="Proteomes" id="UP000194236">
    <property type="component" value="Unassembled WGS sequence"/>
</dbReference>
<name>A0A1Y3BSF1_EURMA</name>
<dbReference type="PANTHER" id="PTHR45662:SF8">
    <property type="entry name" value="PHOSPHATIDYLINOSITIDE PHOSPHATASE SAC2"/>
    <property type="match status" value="1"/>
</dbReference>
<dbReference type="GO" id="GO:2001135">
    <property type="term" value="P:regulation of endocytic recycling"/>
    <property type="evidence" value="ECO:0007669"/>
    <property type="project" value="TreeGrafter"/>
</dbReference>